<feature type="domain" description="DUF642" evidence="2">
    <location>
        <begin position="31"/>
        <end position="191"/>
    </location>
</feature>
<keyword evidence="1" id="KW-0732">Signal</keyword>
<feature type="signal peptide" evidence="1">
    <location>
        <begin position="1"/>
        <end position="27"/>
    </location>
</feature>
<dbReference type="RefSeq" id="WP_311668645.1">
    <property type="nucleotide sequence ID" value="NZ_JAVREO010000011.1"/>
</dbReference>
<organism evidence="3 4">
    <name type="scientific">Streptomyces chisholmiae</name>
    <dbReference type="NCBI Taxonomy" id="3075540"/>
    <lineage>
        <taxon>Bacteria</taxon>
        <taxon>Bacillati</taxon>
        <taxon>Actinomycetota</taxon>
        <taxon>Actinomycetes</taxon>
        <taxon>Kitasatosporales</taxon>
        <taxon>Streptomycetaceae</taxon>
        <taxon>Streptomyces</taxon>
    </lineage>
</organism>
<proteinExistence type="predicted"/>
<comment type="caution">
    <text evidence="3">The sequence shown here is derived from an EMBL/GenBank/DDBJ whole genome shotgun (WGS) entry which is preliminary data.</text>
</comment>
<dbReference type="EMBL" id="JAVREO010000011">
    <property type="protein sequence ID" value="MDT0268561.1"/>
    <property type="molecule type" value="Genomic_DNA"/>
</dbReference>
<sequence>MHRPLRLGGLLAVIMAIFVCLAQPATAAGPNLIRNGTFARPPVNENSYQLIGAGNAFLLEDWTLTRGDVDVFGRNLAAAPSRHQALNLNGTVPGTVQQDFETRPGTRITITWKHARDTWPGCAWANDQSYDVSVHNTVYGSYEPQGGPGNWSTPNSLSFVAQGYSYTLEFSSTTGLATPACGALITDVEVRADGGTNPPPPNPPEPRLR</sequence>
<accession>A0ABU2JU95</accession>
<keyword evidence="4" id="KW-1185">Reference proteome</keyword>
<dbReference type="InterPro" id="IPR006946">
    <property type="entry name" value="DGR2-like_dom"/>
</dbReference>
<dbReference type="Proteomes" id="UP001183410">
    <property type="component" value="Unassembled WGS sequence"/>
</dbReference>
<evidence type="ECO:0000313" key="3">
    <source>
        <dbReference type="EMBL" id="MDT0268561.1"/>
    </source>
</evidence>
<name>A0ABU2JU95_9ACTN</name>
<gene>
    <name evidence="3" type="ORF">RM844_19935</name>
</gene>
<dbReference type="Pfam" id="PF04862">
    <property type="entry name" value="DUF642"/>
    <property type="match status" value="1"/>
</dbReference>
<protein>
    <submittedName>
        <fullName evidence="3">DUF642 domain-containing protein</fullName>
    </submittedName>
</protein>
<evidence type="ECO:0000256" key="1">
    <source>
        <dbReference type="SAM" id="SignalP"/>
    </source>
</evidence>
<evidence type="ECO:0000313" key="4">
    <source>
        <dbReference type="Proteomes" id="UP001183410"/>
    </source>
</evidence>
<evidence type="ECO:0000259" key="2">
    <source>
        <dbReference type="Pfam" id="PF04862"/>
    </source>
</evidence>
<feature type="chain" id="PRO_5045685495" evidence="1">
    <location>
        <begin position="28"/>
        <end position="209"/>
    </location>
</feature>
<reference evidence="4" key="1">
    <citation type="submission" date="2023-07" db="EMBL/GenBank/DDBJ databases">
        <title>30 novel species of actinomycetes from the DSMZ collection.</title>
        <authorList>
            <person name="Nouioui I."/>
        </authorList>
    </citation>
    <scope>NUCLEOTIDE SEQUENCE [LARGE SCALE GENOMIC DNA]</scope>
    <source>
        <strain evidence="4">DSM 44915</strain>
    </source>
</reference>